<reference evidence="2 3" key="1">
    <citation type="journal article" date="2019" name="Commun. Biol.">
        <title>The bagworm genome reveals a unique fibroin gene that provides high tensile strength.</title>
        <authorList>
            <person name="Kono N."/>
            <person name="Nakamura H."/>
            <person name="Ohtoshi R."/>
            <person name="Tomita M."/>
            <person name="Numata K."/>
            <person name="Arakawa K."/>
        </authorList>
    </citation>
    <scope>NUCLEOTIDE SEQUENCE [LARGE SCALE GENOMIC DNA]</scope>
</reference>
<organism evidence="2 3">
    <name type="scientific">Eumeta variegata</name>
    <name type="common">Bagworm moth</name>
    <name type="synonym">Eumeta japonica</name>
    <dbReference type="NCBI Taxonomy" id="151549"/>
    <lineage>
        <taxon>Eukaryota</taxon>
        <taxon>Metazoa</taxon>
        <taxon>Ecdysozoa</taxon>
        <taxon>Arthropoda</taxon>
        <taxon>Hexapoda</taxon>
        <taxon>Insecta</taxon>
        <taxon>Pterygota</taxon>
        <taxon>Neoptera</taxon>
        <taxon>Endopterygota</taxon>
        <taxon>Lepidoptera</taxon>
        <taxon>Glossata</taxon>
        <taxon>Ditrysia</taxon>
        <taxon>Tineoidea</taxon>
        <taxon>Psychidae</taxon>
        <taxon>Oiketicinae</taxon>
        <taxon>Eumeta</taxon>
    </lineage>
</organism>
<name>A0A4C1YBG9_EUMVA</name>
<dbReference type="Proteomes" id="UP000299102">
    <property type="component" value="Unassembled WGS sequence"/>
</dbReference>
<accession>A0A4C1YBG9</accession>
<evidence type="ECO:0000313" key="3">
    <source>
        <dbReference type="Proteomes" id="UP000299102"/>
    </source>
</evidence>
<comment type="caution">
    <text evidence="2">The sequence shown here is derived from an EMBL/GenBank/DDBJ whole genome shotgun (WGS) entry which is preliminary data.</text>
</comment>
<evidence type="ECO:0000256" key="1">
    <source>
        <dbReference type="SAM" id="Phobius"/>
    </source>
</evidence>
<keyword evidence="1" id="KW-0812">Transmembrane</keyword>
<keyword evidence="1" id="KW-1133">Transmembrane helix</keyword>
<protein>
    <submittedName>
        <fullName evidence="2">Neurobeachin</fullName>
    </submittedName>
</protein>
<keyword evidence="1" id="KW-0472">Membrane</keyword>
<sequence>MHTSRYMQRDHWQVKLYTSRAFEPVRATVFPSTRRRLPAQTSLHKFAYLLIEMLGVLASYSVTVKELKQLFGAMKAVNGKWIFPTYVPDSPVNDAPRPRPHGQFT</sequence>
<gene>
    <name evidence="2" type="primary">rg</name>
    <name evidence="2" type="ORF">EVAR_103942_1</name>
</gene>
<dbReference type="EMBL" id="BGZK01001182">
    <property type="protein sequence ID" value="GBP73661.1"/>
    <property type="molecule type" value="Genomic_DNA"/>
</dbReference>
<keyword evidence="3" id="KW-1185">Reference proteome</keyword>
<feature type="transmembrane region" description="Helical" evidence="1">
    <location>
        <begin position="46"/>
        <end position="64"/>
    </location>
</feature>
<evidence type="ECO:0000313" key="2">
    <source>
        <dbReference type="EMBL" id="GBP73661.1"/>
    </source>
</evidence>
<dbReference type="OrthoDB" id="26681at2759"/>
<dbReference type="AlphaFoldDB" id="A0A4C1YBG9"/>
<proteinExistence type="predicted"/>